<dbReference type="SUPFAM" id="SSF69349">
    <property type="entry name" value="Phage fibre proteins"/>
    <property type="match status" value="1"/>
</dbReference>
<dbReference type="InterPro" id="IPR037026">
    <property type="entry name" value="Vgr_OB-fold_dom_sf"/>
</dbReference>
<feature type="domain" description="Gp5/Type VI secretion system Vgr protein OB-fold" evidence="1">
    <location>
        <begin position="29"/>
        <end position="105"/>
    </location>
</feature>
<protein>
    <submittedName>
        <fullName evidence="2">Phage baseplate assembly protein V</fullName>
    </submittedName>
</protein>
<accession>A0ABP5K4B2</accession>
<name>A0ABP5K4B2_9ACTN</name>
<dbReference type="RefSeq" id="WP_344303701.1">
    <property type="nucleotide sequence ID" value="NZ_BAAAQQ010000011.1"/>
</dbReference>
<dbReference type="EMBL" id="BAAAQQ010000011">
    <property type="protein sequence ID" value="GAA2124550.1"/>
    <property type="molecule type" value="Genomic_DNA"/>
</dbReference>
<gene>
    <name evidence="2" type="ORF">GCM10009843_21390</name>
</gene>
<dbReference type="InterPro" id="IPR006531">
    <property type="entry name" value="Gp5/Vgr_OB"/>
</dbReference>
<evidence type="ECO:0000259" key="1">
    <source>
        <dbReference type="Pfam" id="PF04717"/>
    </source>
</evidence>
<reference evidence="3" key="1">
    <citation type="journal article" date="2019" name="Int. J. Syst. Evol. Microbiol.">
        <title>The Global Catalogue of Microorganisms (GCM) 10K type strain sequencing project: providing services to taxonomists for standard genome sequencing and annotation.</title>
        <authorList>
            <consortium name="The Broad Institute Genomics Platform"/>
            <consortium name="The Broad Institute Genome Sequencing Center for Infectious Disease"/>
            <person name="Wu L."/>
            <person name="Ma J."/>
        </authorList>
    </citation>
    <scope>NUCLEOTIDE SEQUENCE [LARGE SCALE GENOMIC DNA]</scope>
    <source>
        <strain evidence="3">JCM 16021</strain>
    </source>
</reference>
<sequence>MTITDTRPESRPASRLGLHGDSRWFGVHVGVVSDVVDADGQGRVKVKLPWAADTDGTPIELWCRLVVPMAGASRGVWFVPEVDDEVAVVFEAGDPRRPFVVGSLWNGSDAPPETMDGSGQNNLRSIHSRAGIRIVMDDTDGAVMLTIDTPGGHSIELDDGGTTVRVQDSSGNKIEMTSSGIEIQASAKVTVKASNVEVTAGSVKVDAGMSTFSGVVKADTVIANSVVGTSYTPGAGNIW</sequence>
<dbReference type="Gene3D" id="2.40.50.230">
    <property type="entry name" value="Gp5 N-terminal domain"/>
    <property type="match status" value="1"/>
</dbReference>
<keyword evidence="3" id="KW-1185">Reference proteome</keyword>
<organism evidence="2 3">
    <name type="scientific">Nocardioides bigeumensis</name>
    <dbReference type="NCBI Taxonomy" id="433657"/>
    <lineage>
        <taxon>Bacteria</taxon>
        <taxon>Bacillati</taxon>
        <taxon>Actinomycetota</taxon>
        <taxon>Actinomycetes</taxon>
        <taxon>Propionibacteriales</taxon>
        <taxon>Nocardioidaceae</taxon>
        <taxon>Nocardioides</taxon>
    </lineage>
</organism>
<proteinExistence type="predicted"/>
<evidence type="ECO:0000313" key="2">
    <source>
        <dbReference type="EMBL" id="GAA2124550.1"/>
    </source>
</evidence>
<dbReference type="Pfam" id="PF04717">
    <property type="entry name" value="Phage_base_V"/>
    <property type="match status" value="1"/>
</dbReference>
<dbReference type="SUPFAM" id="SSF69255">
    <property type="entry name" value="gp5 N-terminal domain-like"/>
    <property type="match status" value="1"/>
</dbReference>
<dbReference type="Proteomes" id="UP001500575">
    <property type="component" value="Unassembled WGS sequence"/>
</dbReference>
<comment type="caution">
    <text evidence="2">The sequence shown here is derived from an EMBL/GenBank/DDBJ whole genome shotgun (WGS) entry which is preliminary data.</text>
</comment>
<evidence type="ECO:0000313" key="3">
    <source>
        <dbReference type="Proteomes" id="UP001500575"/>
    </source>
</evidence>